<name>A0A644T975_9ZZZZ</name>
<keyword evidence="1" id="KW-0812">Transmembrane</keyword>
<dbReference type="PANTHER" id="PTHR40031:SF1">
    <property type="entry name" value="MEMBRANE-BOUND METAL-DEPENDENT HYDROLASE"/>
    <property type="match status" value="1"/>
</dbReference>
<accession>A0A644T975</accession>
<gene>
    <name evidence="2" type="primary">yfhP_1</name>
    <name evidence="2" type="ORF">SDC9_09000</name>
</gene>
<protein>
    <recommendedName>
        <fullName evidence="3">Inner membrane protein</fullName>
    </recommendedName>
</protein>
<dbReference type="InterPro" id="IPR007404">
    <property type="entry name" value="YdjM-like"/>
</dbReference>
<reference evidence="2" key="1">
    <citation type="submission" date="2019-08" db="EMBL/GenBank/DDBJ databases">
        <authorList>
            <person name="Kucharzyk K."/>
            <person name="Murdoch R.W."/>
            <person name="Higgins S."/>
            <person name="Loffler F."/>
        </authorList>
    </citation>
    <scope>NUCLEOTIDE SEQUENCE</scope>
</reference>
<keyword evidence="1" id="KW-0472">Membrane</keyword>
<feature type="transmembrane region" description="Helical" evidence="1">
    <location>
        <begin position="126"/>
        <end position="144"/>
    </location>
</feature>
<proteinExistence type="predicted"/>
<comment type="caution">
    <text evidence="2">The sequence shown here is derived from an EMBL/GenBank/DDBJ whole genome shotgun (WGS) entry which is preliminary data.</text>
</comment>
<organism evidence="2">
    <name type="scientific">bioreactor metagenome</name>
    <dbReference type="NCBI Taxonomy" id="1076179"/>
    <lineage>
        <taxon>unclassified sequences</taxon>
        <taxon>metagenomes</taxon>
        <taxon>ecological metagenomes</taxon>
    </lineage>
</organism>
<dbReference type="AlphaFoldDB" id="A0A644T975"/>
<dbReference type="Pfam" id="PF04307">
    <property type="entry name" value="YdjM"/>
    <property type="match status" value="1"/>
</dbReference>
<evidence type="ECO:0000313" key="2">
    <source>
        <dbReference type="EMBL" id="MPL63374.1"/>
    </source>
</evidence>
<dbReference type="PANTHER" id="PTHR40031">
    <property type="entry name" value="HYPOTHETICAL MEMBRANE SPANNING PROTEIN"/>
    <property type="match status" value="1"/>
</dbReference>
<sequence>MDTLTHAIVGVAAASLSGQSFLLENPIYLASLLGSQAPDFDIIALLRGKFAFIRQHRSFSHSLPGLITWAALISGTLYFFMPNEAPLPLFGWTLLAALSHVVLDYFNTHGAAVLWPFCQERKSLHLLNVFDPVLLLLLLSLYLVEIPPLTFGLLTFASLSIYITLRFYLRYNAKKQLIEHFKDQQLLQLVIMPSLKKVFVWDFIVETVDHHYVGQIKAFGDKLEFRANLPRQEKLSEITEKVQSTRLGNFFNTFTPFAYYEEERTMNTLQINIYDLRYYLNQQFIHRATIVFNDFDSPTASYLYSEGKVIKVPC</sequence>
<feature type="transmembrane region" description="Helical" evidence="1">
    <location>
        <begin position="58"/>
        <end position="81"/>
    </location>
</feature>
<dbReference type="InterPro" id="IPR053170">
    <property type="entry name" value="Transcription_regulator"/>
</dbReference>
<evidence type="ECO:0000256" key="1">
    <source>
        <dbReference type="SAM" id="Phobius"/>
    </source>
</evidence>
<keyword evidence="1" id="KW-1133">Transmembrane helix</keyword>
<evidence type="ECO:0008006" key="3">
    <source>
        <dbReference type="Google" id="ProtNLM"/>
    </source>
</evidence>
<dbReference type="EMBL" id="VSSQ01000021">
    <property type="protein sequence ID" value="MPL63374.1"/>
    <property type="molecule type" value="Genomic_DNA"/>
</dbReference>
<feature type="transmembrane region" description="Helical" evidence="1">
    <location>
        <begin position="150"/>
        <end position="169"/>
    </location>
</feature>
<feature type="transmembrane region" description="Helical" evidence="1">
    <location>
        <begin position="87"/>
        <end position="106"/>
    </location>
</feature>